<feature type="region of interest" description="Disordered" evidence="1">
    <location>
        <begin position="100"/>
        <end position="128"/>
    </location>
</feature>
<organism evidence="2 3">
    <name type="scientific">Trichomalopsis sarcophagae</name>
    <dbReference type="NCBI Taxonomy" id="543379"/>
    <lineage>
        <taxon>Eukaryota</taxon>
        <taxon>Metazoa</taxon>
        <taxon>Ecdysozoa</taxon>
        <taxon>Arthropoda</taxon>
        <taxon>Hexapoda</taxon>
        <taxon>Insecta</taxon>
        <taxon>Pterygota</taxon>
        <taxon>Neoptera</taxon>
        <taxon>Endopterygota</taxon>
        <taxon>Hymenoptera</taxon>
        <taxon>Apocrita</taxon>
        <taxon>Proctotrupomorpha</taxon>
        <taxon>Chalcidoidea</taxon>
        <taxon>Pteromalidae</taxon>
        <taxon>Pteromalinae</taxon>
        <taxon>Trichomalopsis</taxon>
    </lineage>
</organism>
<dbReference type="AlphaFoldDB" id="A0A232FEU5"/>
<feature type="compositionally biased region" description="Low complexity" evidence="1">
    <location>
        <begin position="57"/>
        <end position="68"/>
    </location>
</feature>
<dbReference type="Proteomes" id="UP000215335">
    <property type="component" value="Unassembled WGS sequence"/>
</dbReference>
<protein>
    <submittedName>
        <fullName evidence="2">Uncharacterized protein</fullName>
    </submittedName>
</protein>
<feature type="compositionally biased region" description="Polar residues" evidence="1">
    <location>
        <begin position="21"/>
        <end position="48"/>
    </location>
</feature>
<evidence type="ECO:0000313" key="3">
    <source>
        <dbReference type="Proteomes" id="UP000215335"/>
    </source>
</evidence>
<accession>A0A232FEU5</accession>
<evidence type="ECO:0000313" key="2">
    <source>
        <dbReference type="EMBL" id="OXU29040.1"/>
    </source>
</evidence>
<evidence type="ECO:0000256" key="1">
    <source>
        <dbReference type="SAM" id="MobiDB-lite"/>
    </source>
</evidence>
<dbReference type="EMBL" id="NNAY01000344">
    <property type="protein sequence ID" value="OXU29040.1"/>
    <property type="molecule type" value="Genomic_DNA"/>
</dbReference>
<reference evidence="2 3" key="1">
    <citation type="journal article" date="2017" name="Curr. Biol.">
        <title>The Evolution of Venom by Co-option of Single-Copy Genes.</title>
        <authorList>
            <person name="Martinson E.O."/>
            <person name="Mrinalini"/>
            <person name="Kelkar Y.D."/>
            <person name="Chang C.H."/>
            <person name="Werren J.H."/>
        </authorList>
    </citation>
    <scope>NUCLEOTIDE SEQUENCE [LARGE SCALE GENOMIC DNA]</scope>
    <source>
        <strain evidence="2 3">Alberta</strain>
        <tissue evidence="2">Whole body</tissue>
    </source>
</reference>
<feature type="region of interest" description="Disordered" evidence="1">
    <location>
        <begin position="20"/>
        <end position="68"/>
    </location>
</feature>
<keyword evidence="3" id="KW-1185">Reference proteome</keyword>
<gene>
    <name evidence="2" type="ORF">TSAR_002080</name>
</gene>
<sequence>MTDLINDAVRSRKGVRAKKFTPQSLPYSRDNNSSFLSKQTTLQNSPYTFTPIPNRKSANGSSSLNNSSYTDASTIINAAIDNLTSNDDADDSSYRVRNKTVRRKIGKNSSGEDEAGYAEPIALSIKSK</sequence>
<proteinExistence type="predicted"/>
<name>A0A232FEU5_9HYME</name>
<comment type="caution">
    <text evidence="2">The sequence shown here is derived from an EMBL/GenBank/DDBJ whole genome shotgun (WGS) entry which is preliminary data.</text>
</comment>